<evidence type="ECO:0000256" key="1">
    <source>
        <dbReference type="SAM" id="MobiDB-lite"/>
    </source>
</evidence>
<feature type="compositionally biased region" description="Polar residues" evidence="1">
    <location>
        <begin position="129"/>
        <end position="142"/>
    </location>
</feature>
<dbReference type="EMBL" id="PGCI01000089">
    <property type="protein sequence ID" value="PLW41450.1"/>
    <property type="molecule type" value="Genomic_DNA"/>
</dbReference>
<sequence length="176" mass="19840">MPCVWGAASTTTGSATFQKIEWSEPTHIQSIFPWFWEISQKHELPPKKTLAGNPPIFLLHQKNPPVMNRVPVQSNPPPQKDIDTLKGSVAPQSNSQPLIDVLEPESARKALVFKVKTKDNLIPYGQGPYTDTETRISSQTNTKEADEELMSNDEISFPQFPQSFPDLPGWWKKQDT</sequence>
<dbReference type="EMBL" id="PGCI01000759">
    <property type="protein sequence ID" value="PLW17037.1"/>
    <property type="molecule type" value="Genomic_DNA"/>
</dbReference>
<protein>
    <submittedName>
        <fullName evidence="2">Uncharacterized protein</fullName>
    </submittedName>
</protein>
<feature type="region of interest" description="Disordered" evidence="1">
    <location>
        <begin position="71"/>
        <end position="99"/>
    </location>
</feature>
<dbReference type="EMBL" id="PGCJ01000792">
    <property type="protein sequence ID" value="PLW20779.1"/>
    <property type="molecule type" value="Genomic_DNA"/>
</dbReference>
<evidence type="ECO:0000313" key="2">
    <source>
        <dbReference type="EMBL" id="PLW17037.1"/>
    </source>
</evidence>
<evidence type="ECO:0000313" key="4">
    <source>
        <dbReference type="EMBL" id="PLW41450.1"/>
    </source>
</evidence>
<feature type="region of interest" description="Disordered" evidence="1">
    <location>
        <begin position="123"/>
        <end position="176"/>
    </location>
</feature>
<comment type="caution">
    <text evidence="2">The sequence shown here is derived from an EMBL/GenBank/DDBJ whole genome shotgun (WGS) entry which is preliminary data.</text>
</comment>
<accession>A0A2N5SUX5</accession>
<evidence type="ECO:0000313" key="6">
    <source>
        <dbReference type="Proteomes" id="UP000235392"/>
    </source>
</evidence>
<reference evidence="5 6" key="1">
    <citation type="submission" date="2017-11" db="EMBL/GenBank/DDBJ databases">
        <title>De novo assembly and phasing of dikaryotic genomes from two isolates of Puccinia coronata f. sp. avenae, the causal agent of oat crown rust.</title>
        <authorList>
            <person name="Miller M.E."/>
            <person name="Zhang Y."/>
            <person name="Omidvar V."/>
            <person name="Sperschneider J."/>
            <person name="Schwessinger B."/>
            <person name="Raley C."/>
            <person name="Palmer J.M."/>
            <person name="Garnica D."/>
            <person name="Upadhyaya N."/>
            <person name="Rathjen J."/>
            <person name="Taylor J.M."/>
            <person name="Park R.F."/>
            <person name="Dodds P.N."/>
            <person name="Hirsch C.D."/>
            <person name="Kianian S.F."/>
            <person name="Figueroa M."/>
        </authorList>
    </citation>
    <scope>NUCLEOTIDE SEQUENCE [LARGE SCALE GENOMIC DNA]</scope>
    <source>
        <strain evidence="3">12NC29</strain>
        <strain evidence="2">12SD80</strain>
    </source>
</reference>
<proteinExistence type="predicted"/>
<organism evidence="2 6">
    <name type="scientific">Puccinia coronata f. sp. avenae</name>
    <dbReference type="NCBI Taxonomy" id="200324"/>
    <lineage>
        <taxon>Eukaryota</taxon>
        <taxon>Fungi</taxon>
        <taxon>Dikarya</taxon>
        <taxon>Basidiomycota</taxon>
        <taxon>Pucciniomycotina</taxon>
        <taxon>Pucciniomycetes</taxon>
        <taxon>Pucciniales</taxon>
        <taxon>Pucciniaceae</taxon>
        <taxon>Puccinia</taxon>
    </lineage>
</organism>
<dbReference type="Proteomes" id="UP000235392">
    <property type="component" value="Unassembled WGS sequence"/>
</dbReference>
<evidence type="ECO:0000313" key="5">
    <source>
        <dbReference type="Proteomes" id="UP000235388"/>
    </source>
</evidence>
<dbReference type="AlphaFoldDB" id="A0A2N5SUX5"/>
<gene>
    <name evidence="3" type="ORF">PCANC_09290</name>
    <name evidence="4" type="ORF">PCASD_07195</name>
    <name evidence="2" type="ORF">PCASD_19366</name>
</gene>
<evidence type="ECO:0000313" key="3">
    <source>
        <dbReference type="EMBL" id="PLW20779.1"/>
    </source>
</evidence>
<dbReference type="Proteomes" id="UP000235388">
    <property type="component" value="Unassembled WGS sequence"/>
</dbReference>
<name>A0A2N5SUX5_9BASI</name>
<keyword evidence="5" id="KW-1185">Reference proteome</keyword>